<evidence type="ECO:0000256" key="3">
    <source>
        <dbReference type="SAM" id="Phobius"/>
    </source>
</evidence>
<dbReference type="AlphaFoldDB" id="A0A7C8R179"/>
<comment type="caution">
    <text evidence="4">The sequence shown here is derived from an EMBL/GenBank/DDBJ whole genome shotgun (WGS) entry which is preliminary data.</text>
</comment>
<keyword evidence="3" id="KW-0812">Transmembrane</keyword>
<keyword evidence="3" id="KW-0472">Membrane</keyword>
<name>A0A7C8R179_ORBOL</name>
<feature type="region of interest" description="Disordered" evidence="2">
    <location>
        <begin position="1"/>
        <end position="34"/>
    </location>
</feature>
<sequence length="143" mass="16501">MVASLESNVPAVNDDNDYDTDREYQTPSESQAPGITYPNLAMEVKIICQDFHIKELRETIIKLEASIQAAEDSERERQRAMRDQMQQNSKDFDKKIVKERAFLAACALIFLVVWAILLNKVPQELKIICVQDMFWMRGEAEFA</sequence>
<keyword evidence="3" id="KW-1133">Transmembrane helix</keyword>
<reference evidence="4 5" key="1">
    <citation type="submission" date="2019-06" db="EMBL/GenBank/DDBJ databases">
        <authorList>
            <person name="Palmer J.M."/>
        </authorList>
    </citation>
    <scope>NUCLEOTIDE SEQUENCE [LARGE SCALE GENOMIC DNA]</scope>
    <source>
        <strain evidence="4 5">TWF191</strain>
    </source>
</reference>
<dbReference type="EMBL" id="WIPF01000002">
    <property type="protein sequence ID" value="KAF3231921.1"/>
    <property type="molecule type" value="Genomic_DNA"/>
</dbReference>
<feature type="transmembrane region" description="Helical" evidence="3">
    <location>
        <begin position="101"/>
        <end position="118"/>
    </location>
</feature>
<protein>
    <submittedName>
        <fullName evidence="4">Uncharacterized protein</fullName>
    </submittedName>
</protein>
<dbReference type="Proteomes" id="UP000483672">
    <property type="component" value="Unassembled WGS sequence"/>
</dbReference>
<evidence type="ECO:0000313" key="4">
    <source>
        <dbReference type="EMBL" id="KAF3231921.1"/>
    </source>
</evidence>
<accession>A0A7C8R179</accession>
<evidence type="ECO:0000313" key="5">
    <source>
        <dbReference type="Proteomes" id="UP000483672"/>
    </source>
</evidence>
<keyword evidence="1" id="KW-0175">Coiled coil</keyword>
<evidence type="ECO:0000256" key="2">
    <source>
        <dbReference type="SAM" id="MobiDB-lite"/>
    </source>
</evidence>
<organism evidence="4 5">
    <name type="scientific">Orbilia oligospora</name>
    <name type="common">Nematode-trapping fungus</name>
    <name type="synonym">Arthrobotrys oligospora</name>
    <dbReference type="NCBI Taxonomy" id="2813651"/>
    <lineage>
        <taxon>Eukaryota</taxon>
        <taxon>Fungi</taxon>
        <taxon>Dikarya</taxon>
        <taxon>Ascomycota</taxon>
        <taxon>Pezizomycotina</taxon>
        <taxon>Orbiliomycetes</taxon>
        <taxon>Orbiliales</taxon>
        <taxon>Orbiliaceae</taxon>
        <taxon>Orbilia</taxon>
    </lineage>
</organism>
<feature type="coiled-coil region" evidence="1">
    <location>
        <begin position="53"/>
        <end position="83"/>
    </location>
</feature>
<proteinExistence type="predicted"/>
<gene>
    <name evidence="4" type="ORF">TWF191_003897</name>
</gene>
<evidence type="ECO:0000256" key="1">
    <source>
        <dbReference type="SAM" id="Coils"/>
    </source>
</evidence>